<dbReference type="Pfam" id="PF13838">
    <property type="entry name" value="Clathrin_H_link"/>
    <property type="match status" value="1"/>
</dbReference>
<evidence type="ECO:0000256" key="6">
    <source>
        <dbReference type="PIRNR" id="PIRNR002290"/>
    </source>
</evidence>
<proteinExistence type="inferred from homology"/>
<dbReference type="Pfam" id="PF00637">
    <property type="entry name" value="Clathrin"/>
    <property type="match status" value="7"/>
</dbReference>
<keyword evidence="4 6" id="KW-0168">Coated pit</keyword>
<dbReference type="SMART" id="SM00299">
    <property type="entry name" value="CLH"/>
    <property type="match status" value="7"/>
</dbReference>
<dbReference type="EMBL" id="NDIQ01000001">
    <property type="protein sequence ID" value="PRT52721.1"/>
    <property type="molecule type" value="Genomic_DNA"/>
</dbReference>
<dbReference type="InterPro" id="IPR016341">
    <property type="entry name" value="Clathrin_heavy_chain"/>
</dbReference>
<dbReference type="STRING" id="45607.A0A2T0FCL4"/>
<dbReference type="Gene3D" id="1.25.40.730">
    <property type="match status" value="1"/>
</dbReference>
<feature type="repeat" description="CHCR" evidence="7">
    <location>
        <begin position="834"/>
        <end position="973"/>
    </location>
</feature>
<dbReference type="GO" id="GO:0005198">
    <property type="term" value="F:structural molecule activity"/>
    <property type="evidence" value="ECO:0007669"/>
    <property type="project" value="InterPro"/>
</dbReference>
<feature type="repeat" description="CHCR" evidence="7">
    <location>
        <begin position="538"/>
        <end position="684"/>
    </location>
</feature>
<comment type="similarity">
    <text evidence="1 6">Belongs to the clathrin heavy chain family.</text>
</comment>
<keyword evidence="3 6" id="KW-0472">Membrane</keyword>
<dbReference type="GO" id="GO:0030130">
    <property type="term" value="C:clathrin coat of trans-Golgi network vesicle"/>
    <property type="evidence" value="ECO:0007669"/>
    <property type="project" value="InterPro"/>
</dbReference>
<keyword evidence="2" id="KW-0677">Repeat</keyword>
<feature type="repeat" description="CHCR" evidence="7">
    <location>
        <begin position="687"/>
        <end position="829"/>
    </location>
</feature>
<feature type="repeat" description="CHCR" evidence="7">
    <location>
        <begin position="1424"/>
        <end position="1567"/>
    </location>
</feature>
<evidence type="ECO:0000256" key="1">
    <source>
        <dbReference type="ARBA" id="ARBA00009535"/>
    </source>
</evidence>
<dbReference type="FunFam" id="2.130.10.110:FF:000003">
    <property type="entry name" value="Clathrin heavy chain"/>
    <property type="match status" value="1"/>
</dbReference>
<feature type="repeat" description="CHCR" evidence="7">
    <location>
        <begin position="1129"/>
        <end position="1270"/>
    </location>
</feature>
<dbReference type="FunFam" id="1.25.40.10:FF:000002">
    <property type="entry name" value="Clathrin heavy chain"/>
    <property type="match status" value="1"/>
</dbReference>
<reference evidence="8 9" key="1">
    <citation type="submission" date="2017-04" db="EMBL/GenBank/DDBJ databases">
        <title>Genome sequencing of [Candida] sorbophila.</title>
        <authorList>
            <person name="Ahn J.O."/>
        </authorList>
    </citation>
    <scope>NUCLEOTIDE SEQUENCE [LARGE SCALE GENOMIC DNA]</scope>
    <source>
        <strain evidence="8 9">DS02</strain>
    </source>
</reference>
<dbReference type="PANTHER" id="PTHR10292:SF1">
    <property type="entry name" value="CLATHRIN HEAVY CHAIN"/>
    <property type="match status" value="1"/>
</dbReference>
<dbReference type="SUPFAM" id="SSF50989">
    <property type="entry name" value="Clathrin heavy-chain terminal domain"/>
    <property type="match status" value="1"/>
</dbReference>
<keyword evidence="5 6" id="KW-0968">Cytoplasmic vesicle</keyword>
<dbReference type="GO" id="GO:0032051">
    <property type="term" value="F:clathrin light chain binding"/>
    <property type="evidence" value="ECO:0007669"/>
    <property type="project" value="InterPro"/>
</dbReference>
<dbReference type="PANTHER" id="PTHR10292">
    <property type="entry name" value="CLATHRIN HEAVY CHAIN RELATED"/>
    <property type="match status" value="1"/>
</dbReference>
<comment type="caution">
    <text evidence="8">The sequence shown here is derived from an EMBL/GenBank/DDBJ whole genome shotgun (WGS) entry which is preliminary data.</text>
</comment>
<evidence type="ECO:0000256" key="4">
    <source>
        <dbReference type="ARBA" id="ARBA00023176"/>
    </source>
</evidence>
<dbReference type="PIRSF" id="PIRSF002290">
    <property type="entry name" value="Clathrin_H_chain"/>
    <property type="match status" value="1"/>
</dbReference>
<feature type="repeat" description="CHCR" evidence="7">
    <location>
        <begin position="980"/>
        <end position="1125"/>
    </location>
</feature>
<dbReference type="FunFam" id="1.25.40.10:FF:000082">
    <property type="entry name" value="Clathrin heavy chain"/>
    <property type="match status" value="1"/>
</dbReference>
<evidence type="ECO:0000256" key="3">
    <source>
        <dbReference type="ARBA" id="ARBA00023136"/>
    </source>
</evidence>
<dbReference type="GO" id="GO:0030132">
    <property type="term" value="C:clathrin coat of coated pit"/>
    <property type="evidence" value="ECO:0007669"/>
    <property type="project" value="InterPro"/>
</dbReference>
<dbReference type="InterPro" id="IPR011990">
    <property type="entry name" value="TPR-like_helical_dom_sf"/>
</dbReference>
<name>A0A2T0FCL4_9ASCO</name>
<dbReference type="OrthoDB" id="2113814at2759"/>
<protein>
    <recommendedName>
        <fullName evidence="6">Clathrin heavy chain</fullName>
    </recommendedName>
</protein>
<evidence type="ECO:0000313" key="8">
    <source>
        <dbReference type="EMBL" id="PRT52721.1"/>
    </source>
</evidence>
<gene>
    <name evidence="8" type="ORF">B9G98_00341</name>
</gene>
<dbReference type="GO" id="GO:0006895">
    <property type="term" value="P:Golgi to endosome transport"/>
    <property type="evidence" value="ECO:0007669"/>
    <property type="project" value="TreeGrafter"/>
</dbReference>
<dbReference type="InterPro" id="IPR016025">
    <property type="entry name" value="Clathrin_H-chain_N"/>
</dbReference>
<dbReference type="RefSeq" id="XP_024662667.1">
    <property type="nucleotide sequence ID" value="XM_024806899.1"/>
</dbReference>
<accession>A0A2T0FCL4</accession>
<dbReference type="SUPFAM" id="SSF48371">
    <property type="entry name" value="ARM repeat"/>
    <property type="match status" value="6"/>
</dbReference>
<evidence type="ECO:0000256" key="7">
    <source>
        <dbReference type="PROSITE-ProRule" id="PRU01006"/>
    </source>
</evidence>
<feature type="repeat" description="CHCR" evidence="7">
    <location>
        <begin position="1275"/>
        <end position="1421"/>
    </location>
</feature>
<comment type="subcellular location">
    <subcellularLocation>
        <location evidence="6">Cytoplasmic vesicle membrane</location>
        <topology evidence="6">Peripheral membrane protein</topology>
        <orientation evidence="6">Cytoplasmic side</orientation>
    </subcellularLocation>
    <subcellularLocation>
        <location evidence="6">Membrane</location>
        <location evidence="6">Coated pit</location>
        <topology evidence="6">Peripheral membrane protein</topology>
        <orientation evidence="6">Cytoplasmic side</orientation>
    </subcellularLocation>
</comment>
<dbReference type="Proteomes" id="UP000238350">
    <property type="component" value="Unassembled WGS sequence"/>
</dbReference>
<dbReference type="GO" id="GO:0005829">
    <property type="term" value="C:cytosol"/>
    <property type="evidence" value="ECO:0007669"/>
    <property type="project" value="GOC"/>
</dbReference>
<dbReference type="FunFam" id="1.25.40.10:FF:000005">
    <property type="entry name" value="Clathrin heavy chain"/>
    <property type="match status" value="1"/>
</dbReference>
<dbReference type="GO" id="GO:0006886">
    <property type="term" value="P:intracellular protein transport"/>
    <property type="evidence" value="ECO:0007669"/>
    <property type="project" value="UniProtKB-UniRule"/>
</dbReference>
<dbReference type="InterPro" id="IPR016024">
    <property type="entry name" value="ARM-type_fold"/>
</dbReference>
<dbReference type="GO" id="GO:0071439">
    <property type="term" value="C:clathrin complex"/>
    <property type="evidence" value="ECO:0007669"/>
    <property type="project" value="InterPro"/>
</dbReference>
<sequence>MADLPIKFQENLKLSAVGVPDSAVGFNTCTLESDRFVCVREESAAGNQVAIIDLKNANEVTRKAMTADSAIMCPNEMIVALRAQDTVVQVVNLATKQRLKNTTMTEPITFWKWVSPSTLGLITARSIYHWDILDASQASPVKVTDVHATMAGAQLINYEINGSGKWTVLTGISEQGGRIVGRIQLFSHERQMSQAIEGHAAGFGTLQLEGGSIPADLFTFVNRTEQGAKLHVIEIDHQDGQPVYQKKQVDMFFPPEFATDFPVACQVIQKYGIIFVVTRMGFIHLYDLDSGAAIFMNRLSSQQVFVTCKTEDRGIMVINRGGQVLSVEVNEDNIVQYILNNGNPALALALASRAGLSGADSMYTQQFELLLSQGQYSEAAKIAASSPRGILRTQNTIQRLKNVQAPPGEVSPILQYFSSLLDRGTLNKHESIELATPVLQQDRKQLLEKWIRENKLTPSEELGDLIRPYDVTLALAIYLRANVPLKVVAGFAELGEFDKIMPYCEKVGYKPDYALLLQNIVRSNPDKAAEFAQSLVANPATANELNMDRIVDVFLGQNLVQQATAFLLDALKDNSPQHAHLQTRLLETNLMNAPQVADAILGNQMFSHYDRHRIASLAEKAELYQRALENYDDIKDIKRVIVHAHTLPQDWLLQFFASLTVEQTVEVLREMLRVNVKQNLQTVIQVAIKYADLVGAMKLVALFEEFKTAEGLYYFLQSIVNLTEDPAVVFKYITAAASIGQFSEIQRIVSDNRVYNPEKVKNFLKDARLADQLPLITLCDKHGFVHELVLYLYQNQQFQFIQVYVQQVNPSSTPQVIAGLLDVDADEQRIKDLLDSVVGQVPIEPLVAEVEKRNRLKLLLPLLEKTIAGGSQEPAVYDTLAKVYIDSNNNPEKFLRENTLYNPLVVGAYCESRDPYLAVIAYERGQNDQELINITNENSMFKHQARYLVNRGDIDLWASVLSEGNVHRRQLVDQVVAVAVPESQNAENVAIVVKAFMGADLPGELIELLEKIILEPSPFSENENLQNLLILTAIKAEKSKVSNLIERLDKYDVDEIAQLCLDHDLNEEALQVYNKADRNVDGMRVLTEHIMSLDRASDYAEKYETPELYSALAKAQLAGLRVSDSLSSYIKAQDPSNFAEVIEIAERAGKDDELVDYLKMARRSLREPLVDGQLMVCYATLGRTSELNELVDGPNVADVEAVGDKLVEREQHQAAKKLYSSISNWAKLATTLVHLGEYQAAVDAARKASSVKVWKEVNEACLDKKEFKLAQICGLNLIVHAEEMHGLVSRYEYMGAIEELISLLEQGLGLERAHMGMFTELAVVFSKYHPEKLMEHLNLFWSRINIPKVIRACEAAHLWPELVFLYCHYDEFDNASLAMIEHAADAFDHNSFKDIVVKVANLEIYYKAISFYMSEQPQLISDLLAALTPRIDVERVVRMFQKSDNLPMIKSFLVAVQDKNLSSVNSAYHDLLIEEEDAKSLRDSVDAFDKYDPIDLAQRLEKHELIQFRQIAAHLYAKNKKWSKSISLSKEDKLWADSIRTAALSGKTEVSEDLLRYFVDIGNKECYVATLYTCYELIRPDVVEELSWRFNLRDYTMPYFINQKREQLALLDELKAAEEARKAAAPTDEEAAAPVPLMIGYTY</sequence>
<dbReference type="InterPro" id="IPR000547">
    <property type="entry name" value="Clathrin_H-chain/VPS_repeat"/>
</dbReference>
<dbReference type="FunFam" id="1.25.40.10:FF:000001">
    <property type="entry name" value="Clathrin heavy chain"/>
    <property type="match status" value="1"/>
</dbReference>
<dbReference type="GeneID" id="36514090"/>
<dbReference type="PROSITE" id="PS50236">
    <property type="entry name" value="CHCR"/>
    <property type="match status" value="7"/>
</dbReference>
<dbReference type="GO" id="GO:0006898">
    <property type="term" value="P:receptor-mediated endocytosis"/>
    <property type="evidence" value="ECO:0007669"/>
    <property type="project" value="TreeGrafter"/>
</dbReference>
<keyword evidence="9" id="KW-1185">Reference proteome</keyword>
<dbReference type="GO" id="GO:0030479">
    <property type="term" value="C:actin cortical patch"/>
    <property type="evidence" value="ECO:0007669"/>
    <property type="project" value="TreeGrafter"/>
</dbReference>
<dbReference type="Gene3D" id="2.130.10.110">
    <property type="entry name" value="Clathrin heavy-chain terminal domain"/>
    <property type="match status" value="1"/>
</dbReference>
<comment type="function">
    <text evidence="6">Clathrin is the major protein of the polyhedral coat of coated pits and vesicles.</text>
</comment>
<dbReference type="InterPro" id="IPR055358">
    <property type="entry name" value="CHCR"/>
</dbReference>
<dbReference type="Gene3D" id="1.25.40.10">
    <property type="entry name" value="Tetratricopeptide repeat domain"/>
    <property type="match status" value="4"/>
</dbReference>
<organism evidence="8 9">
    <name type="scientific">Wickerhamiella sorbophila</name>
    <dbReference type="NCBI Taxonomy" id="45607"/>
    <lineage>
        <taxon>Eukaryota</taxon>
        <taxon>Fungi</taxon>
        <taxon>Dikarya</taxon>
        <taxon>Ascomycota</taxon>
        <taxon>Saccharomycotina</taxon>
        <taxon>Dipodascomycetes</taxon>
        <taxon>Dipodascales</taxon>
        <taxon>Trichomonascaceae</taxon>
        <taxon>Wickerhamiella</taxon>
    </lineage>
</organism>
<evidence type="ECO:0000313" key="9">
    <source>
        <dbReference type="Proteomes" id="UP000238350"/>
    </source>
</evidence>
<evidence type="ECO:0000256" key="5">
    <source>
        <dbReference type="ARBA" id="ARBA00023329"/>
    </source>
</evidence>
<evidence type="ECO:0000256" key="2">
    <source>
        <dbReference type="ARBA" id="ARBA00022737"/>
    </source>
</evidence>